<feature type="binding site" evidence="2">
    <location>
        <position position="346"/>
    </location>
    <ligand>
        <name>Zn(2+)</name>
        <dbReference type="ChEBI" id="CHEBI:29105"/>
    </ligand>
</feature>
<name>A0AAN9Y5Y9_9HEMI</name>
<proteinExistence type="inferred from homology"/>
<dbReference type="PRINTS" id="PR01950">
    <property type="entry name" value="LANCSUPER"/>
</dbReference>
<comment type="caution">
    <text evidence="3">The sequence shown here is derived from an EMBL/GenBank/DDBJ whole genome shotgun (WGS) entry which is preliminary data.</text>
</comment>
<dbReference type="Proteomes" id="UP001367676">
    <property type="component" value="Unassembled WGS sequence"/>
</dbReference>
<dbReference type="SMART" id="SM01260">
    <property type="entry name" value="LANC_like"/>
    <property type="match status" value="1"/>
</dbReference>
<dbReference type="AlphaFoldDB" id="A0AAN9Y5Y9"/>
<feature type="binding site" evidence="2">
    <location>
        <position position="345"/>
    </location>
    <ligand>
        <name>Zn(2+)</name>
        <dbReference type="ChEBI" id="CHEBI:29105"/>
    </ligand>
</feature>
<evidence type="ECO:0000256" key="2">
    <source>
        <dbReference type="PIRSR" id="PIRSR607822-1"/>
    </source>
</evidence>
<dbReference type="CDD" id="cd04794">
    <property type="entry name" value="euk_LANCL"/>
    <property type="match status" value="1"/>
</dbReference>
<reference evidence="3 4" key="1">
    <citation type="submission" date="2024-03" db="EMBL/GenBank/DDBJ databases">
        <title>Adaptation during the transition from Ophiocordyceps entomopathogen to insect associate is accompanied by gene loss and intensified selection.</title>
        <authorList>
            <person name="Ward C.M."/>
            <person name="Onetto C.A."/>
            <person name="Borneman A.R."/>
        </authorList>
    </citation>
    <scope>NUCLEOTIDE SEQUENCE [LARGE SCALE GENOMIC DNA]</scope>
    <source>
        <strain evidence="3">AWRI1</strain>
        <tissue evidence="3">Single Adult Female</tissue>
    </source>
</reference>
<dbReference type="GO" id="GO:0005886">
    <property type="term" value="C:plasma membrane"/>
    <property type="evidence" value="ECO:0007669"/>
    <property type="project" value="TreeGrafter"/>
</dbReference>
<gene>
    <name evidence="3" type="ORF">V9T40_008464</name>
</gene>
<feature type="binding site" evidence="2">
    <location>
        <position position="299"/>
    </location>
    <ligand>
        <name>Zn(2+)</name>
        <dbReference type="ChEBI" id="CHEBI:29105"/>
    </ligand>
</feature>
<dbReference type="GO" id="GO:0046872">
    <property type="term" value="F:metal ion binding"/>
    <property type="evidence" value="ECO:0007669"/>
    <property type="project" value="UniProtKB-KW"/>
</dbReference>
<keyword evidence="2" id="KW-0862">Zinc</keyword>
<dbReference type="PANTHER" id="PTHR12736:SF21">
    <property type="entry name" value="LANC-LIKE PROTEIN 2"/>
    <property type="match status" value="1"/>
</dbReference>
<accession>A0AAN9Y5Y9</accession>
<dbReference type="PANTHER" id="PTHR12736">
    <property type="entry name" value="LANC-LIKE PROTEIN"/>
    <property type="match status" value="1"/>
</dbReference>
<comment type="similarity">
    <text evidence="1">Belongs to the LanC-like protein family.</text>
</comment>
<dbReference type="GO" id="GO:0031179">
    <property type="term" value="P:peptide modification"/>
    <property type="evidence" value="ECO:0007669"/>
    <property type="project" value="InterPro"/>
</dbReference>
<dbReference type="SUPFAM" id="SSF158745">
    <property type="entry name" value="LanC-like"/>
    <property type="match status" value="1"/>
</dbReference>
<evidence type="ECO:0000313" key="3">
    <source>
        <dbReference type="EMBL" id="KAK7601023.1"/>
    </source>
</evidence>
<dbReference type="InterPro" id="IPR012341">
    <property type="entry name" value="6hp_glycosidase-like_sf"/>
</dbReference>
<dbReference type="EMBL" id="JBBCAQ010000010">
    <property type="protein sequence ID" value="KAK7601023.1"/>
    <property type="molecule type" value="Genomic_DNA"/>
</dbReference>
<dbReference type="GO" id="GO:0005975">
    <property type="term" value="P:carbohydrate metabolic process"/>
    <property type="evidence" value="ECO:0007669"/>
    <property type="project" value="InterPro"/>
</dbReference>
<protein>
    <recommendedName>
        <fullName evidence="5">LanC-like protein 2</fullName>
    </recommendedName>
</protein>
<keyword evidence="4" id="KW-1185">Reference proteome</keyword>
<dbReference type="InterPro" id="IPR007822">
    <property type="entry name" value="LANC-like"/>
</dbReference>
<dbReference type="Pfam" id="PF05147">
    <property type="entry name" value="LANC_like"/>
    <property type="match status" value="1"/>
</dbReference>
<evidence type="ECO:0000256" key="1">
    <source>
        <dbReference type="ARBA" id="ARBA00007179"/>
    </source>
</evidence>
<sequence>MAAFSNEAAKRFYVNEFNDYVAGNSENISVIGNQTGYNPNFGSQLINVIEELSRFLDSNKRQALKCNERIYAGLSGIALLNFLNHTRNNSLGCISRNRTIREAKVKILEYAEKLKVKDSISFLSGDAGILALAAVFFHKRNDHSRTASCIQKLLSCSKYALSFDLQISDELLYGRAGYLYALLFVRKNLPSRHIPESLIVEVINAIINSGKSEAARSPESHKPPLKFKWHSKEYVGAAHGYCGILHSLLLARRENFISDEDMLTYVKPTIDYVLDLQYPSKNIPSSVNSTSYDILVQWCHGAPGAIHMVSLAYELFREEKYFRAAIEFGEVTWNRGILTKGYSLCHGVAGNGYTFLKLYQLTGDRKYLHRATKFAEWCFRYGTKQTFQPDRPWSLFEGISGIIYFLVDLLQPTTAKFPGVEL</sequence>
<dbReference type="Gene3D" id="1.50.10.10">
    <property type="match status" value="1"/>
</dbReference>
<evidence type="ECO:0008006" key="5">
    <source>
        <dbReference type="Google" id="ProtNLM"/>
    </source>
</evidence>
<keyword evidence="2" id="KW-0479">Metal-binding</keyword>
<dbReference type="InterPro" id="IPR020464">
    <property type="entry name" value="LanC-like_prot_euk"/>
</dbReference>
<evidence type="ECO:0000313" key="4">
    <source>
        <dbReference type="Proteomes" id="UP001367676"/>
    </source>
</evidence>
<organism evidence="3 4">
    <name type="scientific">Parthenolecanium corni</name>
    <dbReference type="NCBI Taxonomy" id="536013"/>
    <lineage>
        <taxon>Eukaryota</taxon>
        <taxon>Metazoa</taxon>
        <taxon>Ecdysozoa</taxon>
        <taxon>Arthropoda</taxon>
        <taxon>Hexapoda</taxon>
        <taxon>Insecta</taxon>
        <taxon>Pterygota</taxon>
        <taxon>Neoptera</taxon>
        <taxon>Paraneoptera</taxon>
        <taxon>Hemiptera</taxon>
        <taxon>Sternorrhyncha</taxon>
        <taxon>Coccoidea</taxon>
        <taxon>Coccidae</taxon>
        <taxon>Parthenolecanium</taxon>
    </lineage>
</organism>
<dbReference type="PRINTS" id="PR01951">
    <property type="entry name" value="LANCEUKARYTE"/>
</dbReference>